<dbReference type="STRING" id="1450648.CLORY_14860"/>
<organism evidence="1 2">
    <name type="scientific">Clostridium oryzae</name>
    <dbReference type="NCBI Taxonomy" id="1450648"/>
    <lineage>
        <taxon>Bacteria</taxon>
        <taxon>Bacillati</taxon>
        <taxon>Bacillota</taxon>
        <taxon>Clostridia</taxon>
        <taxon>Eubacteriales</taxon>
        <taxon>Clostridiaceae</taxon>
        <taxon>Clostridium</taxon>
    </lineage>
</organism>
<evidence type="ECO:0008006" key="3">
    <source>
        <dbReference type="Google" id="ProtNLM"/>
    </source>
</evidence>
<reference evidence="1 2" key="1">
    <citation type="submission" date="2017-03" db="EMBL/GenBank/DDBJ databases">
        <title>Genome sequence of Clostridium oryzae DSM 28571.</title>
        <authorList>
            <person name="Poehlein A."/>
            <person name="Daniel R."/>
        </authorList>
    </citation>
    <scope>NUCLEOTIDE SEQUENCE [LARGE SCALE GENOMIC DNA]</scope>
    <source>
        <strain evidence="1 2">DSM 28571</strain>
    </source>
</reference>
<protein>
    <recommendedName>
        <fullName evidence="3">Lipoprotein</fullName>
    </recommendedName>
</protein>
<proteinExistence type="predicted"/>
<dbReference type="EMBL" id="MZGV01000012">
    <property type="protein sequence ID" value="OPJ62862.1"/>
    <property type="molecule type" value="Genomic_DNA"/>
</dbReference>
<dbReference type="RefSeq" id="WP_079422897.1">
    <property type="nucleotide sequence ID" value="NZ_MZGV01000012.1"/>
</dbReference>
<name>A0A1V4IS67_9CLOT</name>
<accession>A0A1V4IS67</accession>
<keyword evidence="2" id="KW-1185">Reference proteome</keyword>
<gene>
    <name evidence="1" type="ORF">CLORY_14860</name>
</gene>
<dbReference type="PROSITE" id="PS51257">
    <property type="entry name" value="PROKAR_LIPOPROTEIN"/>
    <property type="match status" value="1"/>
</dbReference>
<dbReference type="AlphaFoldDB" id="A0A1V4IS67"/>
<dbReference type="Proteomes" id="UP000190080">
    <property type="component" value="Unassembled WGS sequence"/>
</dbReference>
<comment type="caution">
    <text evidence="1">The sequence shown here is derived from an EMBL/GenBank/DDBJ whole genome shotgun (WGS) entry which is preliminary data.</text>
</comment>
<sequence length="211" mass="24491">MKKSRVILGILISCVFTIMLLGCGGFEERTEKPAIYLYPTENQDVTVKLDYKGKLTTTYPDYKDGWKVTAEPSGKIINKQDGKEYNYLFWEGVPSKTEWDLSKGYVVKGKDTEKFLQNKLSKLGLNSKEYNEFIVYWLPRMQSNKYNLITFQNKQYTDLAKLNINPQPDSLLRVFMVFKPLTKQIAVKKPKIKPFERKGFTVVEWGGTEIK</sequence>
<evidence type="ECO:0000313" key="1">
    <source>
        <dbReference type="EMBL" id="OPJ62862.1"/>
    </source>
</evidence>
<evidence type="ECO:0000313" key="2">
    <source>
        <dbReference type="Proteomes" id="UP000190080"/>
    </source>
</evidence>